<organism evidence="1 2">
    <name type="scientific">Mya arenaria</name>
    <name type="common">Soft-shell clam</name>
    <dbReference type="NCBI Taxonomy" id="6604"/>
    <lineage>
        <taxon>Eukaryota</taxon>
        <taxon>Metazoa</taxon>
        <taxon>Spiralia</taxon>
        <taxon>Lophotrochozoa</taxon>
        <taxon>Mollusca</taxon>
        <taxon>Bivalvia</taxon>
        <taxon>Autobranchia</taxon>
        <taxon>Heteroconchia</taxon>
        <taxon>Euheterodonta</taxon>
        <taxon>Imparidentia</taxon>
        <taxon>Neoheterodontei</taxon>
        <taxon>Myida</taxon>
        <taxon>Myoidea</taxon>
        <taxon>Myidae</taxon>
        <taxon>Mya</taxon>
    </lineage>
</organism>
<dbReference type="EMBL" id="CP111014">
    <property type="protein sequence ID" value="WAQ99459.1"/>
    <property type="molecule type" value="Genomic_DNA"/>
</dbReference>
<protein>
    <submittedName>
        <fullName evidence="1">Uncharacterized protein</fullName>
    </submittedName>
</protein>
<sequence>MPKRYETGDADYEYPKSTKDLYHQQYVEVLDLAINCIQDRTHFCVVEDPTAADDIQHVMDVYKGDINKFVSVSCLKAHSENSGLSQSMAVNCGLKVGIKVGEIEVLTRNDTVGCTM</sequence>
<gene>
    <name evidence="1" type="ORF">MAR_023832</name>
</gene>
<evidence type="ECO:0000313" key="1">
    <source>
        <dbReference type="EMBL" id="WAQ99459.1"/>
    </source>
</evidence>
<accession>A0ABY7DPX9</accession>
<reference evidence="1" key="1">
    <citation type="submission" date="2022-11" db="EMBL/GenBank/DDBJ databases">
        <title>Centuries of genome instability and evolution in soft-shell clam transmissible cancer (bioRxiv).</title>
        <authorList>
            <person name="Hart S.F.M."/>
            <person name="Yonemitsu M.A."/>
            <person name="Giersch R.M."/>
            <person name="Beal B.F."/>
            <person name="Arriagada G."/>
            <person name="Davis B.W."/>
            <person name="Ostrander E.A."/>
            <person name="Goff S.P."/>
            <person name="Metzger M.J."/>
        </authorList>
    </citation>
    <scope>NUCLEOTIDE SEQUENCE</scope>
    <source>
        <strain evidence="1">MELC-2E11</strain>
        <tissue evidence="1">Siphon/mantle</tissue>
    </source>
</reference>
<keyword evidence="2" id="KW-1185">Reference proteome</keyword>
<dbReference type="Proteomes" id="UP001164746">
    <property type="component" value="Chromosome 3"/>
</dbReference>
<evidence type="ECO:0000313" key="2">
    <source>
        <dbReference type="Proteomes" id="UP001164746"/>
    </source>
</evidence>
<name>A0ABY7DPX9_MYAAR</name>
<proteinExistence type="predicted"/>